<evidence type="ECO:0000313" key="1">
    <source>
        <dbReference type="EMBL" id="KAK1566036.1"/>
    </source>
</evidence>
<protein>
    <submittedName>
        <fullName evidence="1">Uncharacterized protein</fullName>
    </submittedName>
</protein>
<dbReference type="RefSeq" id="XP_060407270.1">
    <property type="nucleotide sequence ID" value="XM_060560464.1"/>
</dbReference>
<sequence>MPPPLHPFSLETPASRDLRLAPRYTSIEVEERSPLGVCVTQLNVMNAAIRLMFGRLSKGPGGANKLEAKIGGTVPVTLILVFDFQRRCQGAFDWVRLAQKIMIPLSLIDFWQISPHGSKEFRHLSTWVHGGKKKDQANSLQAVKANIVQPSRWLDSDSHIITTSNPTDGTDKISKVYS</sequence>
<name>A0AAD8PKK8_9PEZI</name>
<dbReference type="Proteomes" id="UP001230504">
    <property type="component" value="Unassembled WGS sequence"/>
</dbReference>
<organism evidence="1 2">
    <name type="scientific">Colletotrichum navitas</name>
    <dbReference type="NCBI Taxonomy" id="681940"/>
    <lineage>
        <taxon>Eukaryota</taxon>
        <taxon>Fungi</taxon>
        <taxon>Dikarya</taxon>
        <taxon>Ascomycota</taxon>
        <taxon>Pezizomycotina</taxon>
        <taxon>Sordariomycetes</taxon>
        <taxon>Hypocreomycetidae</taxon>
        <taxon>Glomerellales</taxon>
        <taxon>Glomerellaceae</taxon>
        <taxon>Colletotrichum</taxon>
        <taxon>Colletotrichum graminicola species complex</taxon>
    </lineage>
</organism>
<reference evidence="1" key="1">
    <citation type="submission" date="2021-06" db="EMBL/GenBank/DDBJ databases">
        <title>Comparative genomics, transcriptomics and evolutionary studies reveal genomic signatures of adaptation to plant cell wall in hemibiotrophic fungi.</title>
        <authorList>
            <consortium name="DOE Joint Genome Institute"/>
            <person name="Baroncelli R."/>
            <person name="Diaz J.F."/>
            <person name="Benocci T."/>
            <person name="Peng M."/>
            <person name="Battaglia E."/>
            <person name="Haridas S."/>
            <person name="Andreopoulos W."/>
            <person name="Labutti K."/>
            <person name="Pangilinan J."/>
            <person name="Floch G.L."/>
            <person name="Makela M.R."/>
            <person name="Henrissat B."/>
            <person name="Grigoriev I.V."/>
            <person name="Crouch J.A."/>
            <person name="De Vries R.P."/>
            <person name="Sukno S.A."/>
            <person name="Thon M.R."/>
        </authorList>
    </citation>
    <scope>NUCLEOTIDE SEQUENCE</scope>
    <source>
        <strain evidence="1">CBS 125086</strain>
    </source>
</reference>
<accession>A0AAD8PKK8</accession>
<proteinExistence type="predicted"/>
<dbReference type="EMBL" id="JAHLJV010000169">
    <property type="protein sequence ID" value="KAK1566036.1"/>
    <property type="molecule type" value="Genomic_DNA"/>
</dbReference>
<dbReference type="GeneID" id="85444704"/>
<evidence type="ECO:0000313" key="2">
    <source>
        <dbReference type="Proteomes" id="UP001230504"/>
    </source>
</evidence>
<comment type="caution">
    <text evidence="1">The sequence shown here is derived from an EMBL/GenBank/DDBJ whole genome shotgun (WGS) entry which is preliminary data.</text>
</comment>
<dbReference type="AlphaFoldDB" id="A0AAD8PKK8"/>
<keyword evidence="2" id="KW-1185">Reference proteome</keyword>
<gene>
    <name evidence="1" type="ORF">LY79DRAFT_585051</name>
</gene>